<accession>A0ABP9BDU7</accession>
<keyword evidence="2" id="KW-1185">Reference proteome</keyword>
<dbReference type="Proteomes" id="UP001499959">
    <property type="component" value="Unassembled WGS sequence"/>
</dbReference>
<proteinExistence type="predicted"/>
<dbReference type="InterPro" id="IPR021381">
    <property type="entry name" value="DUF3011"/>
</dbReference>
<dbReference type="Pfam" id="PF11218">
    <property type="entry name" value="DUF3011"/>
    <property type="match status" value="2"/>
</dbReference>
<evidence type="ECO:0000313" key="2">
    <source>
        <dbReference type="Proteomes" id="UP001499959"/>
    </source>
</evidence>
<comment type="caution">
    <text evidence="1">The sequence shown here is derived from an EMBL/GenBank/DDBJ whole genome shotgun (WGS) entry which is preliminary data.</text>
</comment>
<dbReference type="EMBL" id="BAABJE010000010">
    <property type="protein sequence ID" value="GAA4794060.1"/>
    <property type="molecule type" value="Genomic_DNA"/>
</dbReference>
<reference evidence="2" key="1">
    <citation type="journal article" date="2019" name="Int. J. Syst. Evol. Microbiol.">
        <title>The Global Catalogue of Microorganisms (GCM) 10K type strain sequencing project: providing services to taxonomists for standard genome sequencing and annotation.</title>
        <authorList>
            <consortium name="The Broad Institute Genomics Platform"/>
            <consortium name="The Broad Institute Genome Sequencing Center for Infectious Disease"/>
            <person name="Wu L."/>
            <person name="Ma J."/>
        </authorList>
    </citation>
    <scope>NUCLEOTIDE SEQUENCE [LARGE SCALE GENOMIC DNA]</scope>
    <source>
        <strain evidence="2">JCM 18204</strain>
    </source>
</reference>
<evidence type="ECO:0008006" key="3">
    <source>
        <dbReference type="Google" id="ProtNLM"/>
    </source>
</evidence>
<sequence>MERQSPLLSRTLLSRAPSSQARPRGFAATLLLFALGGGIALMPALGMAQAAPGGVETKAYAPERLWELPVEDQRRVIGLEYGEQSDGRTIPDDQMRFYLDQVRFSRWTFSQIRTDIAQSLAGNGLSDPASPHTLRCESTDGRQKTCRPTWQGMSKLVRQLSNTACIQGQTWSSTPGQIWVSGGCRAEFTEEIDTTAGGIRCESQEGRSQTCPVPWRGTAKLIRQLSGTRCVAGQNWSSGNGQVRVSGGCRGLFVASGDGPIGSGEIRCESTDGKYKECGSNLYGTPELVSQLSGTNCTLDRNFGLRNGKLWVNLGCRGIFSVKDGSTEGYRVTCESYNGKYNECKWDHTRGPPRLLQKLSRRPCFQGSSWGYNRRGNLWVNTGCSAVFAPNNR</sequence>
<name>A0ABP9BDU7_9GAMM</name>
<protein>
    <recommendedName>
        <fullName evidence="3">DUF3011 domain-containing protein</fullName>
    </recommendedName>
</protein>
<organism evidence="1 2">
    <name type="scientific">Lysobacter hankyongensis</name>
    <dbReference type="NCBI Taxonomy" id="1176535"/>
    <lineage>
        <taxon>Bacteria</taxon>
        <taxon>Pseudomonadati</taxon>
        <taxon>Pseudomonadota</taxon>
        <taxon>Gammaproteobacteria</taxon>
        <taxon>Lysobacterales</taxon>
        <taxon>Lysobacteraceae</taxon>
        <taxon>Lysobacter</taxon>
    </lineage>
</organism>
<evidence type="ECO:0000313" key="1">
    <source>
        <dbReference type="EMBL" id="GAA4794060.1"/>
    </source>
</evidence>
<gene>
    <name evidence="1" type="ORF">GCM10023307_19500</name>
</gene>
<dbReference type="RefSeq" id="WP_345303135.1">
    <property type="nucleotide sequence ID" value="NZ_BAABJE010000010.1"/>
</dbReference>